<dbReference type="EMBL" id="MFMC01000027">
    <property type="protein sequence ID" value="OGG77081.1"/>
    <property type="molecule type" value="Genomic_DNA"/>
</dbReference>
<comment type="similarity">
    <text evidence="2">Belongs to the pyruvate kinase family.</text>
</comment>
<dbReference type="Proteomes" id="UP000177215">
    <property type="component" value="Unassembled WGS sequence"/>
</dbReference>
<dbReference type="InterPro" id="IPR015793">
    <property type="entry name" value="Pyrv_Knase_brl"/>
</dbReference>
<organism evidence="13 14">
    <name type="scientific">Candidatus Kaiserbacteria bacterium RIFCSPLOWO2_01_FULL_54_24</name>
    <dbReference type="NCBI Taxonomy" id="1798515"/>
    <lineage>
        <taxon>Bacteria</taxon>
        <taxon>Candidatus Kaiseribacteriota</taxon>
    </lineage>
</organism>
<evidence type="ECO:0000256" key="8">
    <source>
        <dbReference type="ARBA" id="ARBA00022840"/>
    </source>
</evidence>
<keyword evidence="11" id="KW-0670">Pyruvate</keyword>
<comment type="caution">
    <text evidence="13">The sequence shown here is derived from an EMBL/GenBank/DDBJ whole genome shotgun (WGS) entry which is preliminary data.</text>
</comment>
<evidence type="ECO:0000313" key="14">
    <source>
        <dbReference type="Proteomes" id="UP000177215"/>
    </source>
</evidence>
<dbReference type="EC" id="2.7.1.40" evidence="3"/>
<protein>
    <recommendedName>
        <fullName evidence="3">pyruvate kinase</fullName>
        <ecNumber evidence="3">2.7.1.40</ecNumber>
    </recommendedName>
</protein>
<dbReference type="SUPFAM" id="SSF51621">
    <property type="entry name" value="Phosphoenolpyruvate/pyruvate domain"/>
    <property type="match status" value="1"/>
</dbReference>
<evidence type="ECO:0000256" key="3">
    <source>
        <dbReference type="ARBA" id="ARBA00012142"/>
    </source>
</evidence>
<evidence type="ECO:0000313" key="13">
    <source>
        <dbReference type="EMBL" id="OGG77081.1"/>
    </source>
</evidence>
<evidence type="ECO:0000256" key="9">
    <source>
        <dbReference type="ARBA" id="ARBA00022842"/>
    </source>
</evidence>
<evidence type="ECO:0000259" key="12">
    <source>
        <dbReference type="Pfam" id="PF00224"/>
    </source>
</evidence>
<keyword evidence="6" id="KW-0547">Nucleotide-binding</keyword>
<dbReference type="PANTHER" id="PTHR11817">
    <property type="entry name" value="PYRUVATE KINASE"/>
    <property type="match status" value="1"/>
</dbReference>
<dbReference type="Gene3D" id="3.20.20.60">
    <property type="entry name" value="Phosphoenolpyruvate-binding domains"/>
    <property type="match status" value="2"/>
</dbReference>
<evidence type="ECO:0000256" key="1">
    <source>
        <dbReference type="ARBA" id="ARBA00004997"/>
    </source>
</evidence>
<keyword evidence="5" id="KW-0479">Metal-binding</keyword>
<evidence type="ECO:0000256" key="7">
    <source>
        <dbReference type="ARBA" id="ARBA00022777"/>
    </source>
</evidence>
<dbReference type="FunFam" id="3.20.20.60:FF:000001">
    <property type="entry name" value="Pyruvate kinase"/>
    <property type="match status" value="1"/>
</dbReference>
<evidence type="ECO:0000256" key="11">
    <source>
        <dbReference type="ARBA" id="ARBA00023317"/>
    </source>
</evidence>
<accession>A0A1F6ETX5</accession>
<dbReference type="AlphaFoldDB" id="A0A1F6ETX5"/>
<dbReference type="GO" id="GO:0000287">
    <property type="term" value="F:magnesium ion binding"/>
    <property type="evidence" value="ECO:0007669"/>
    <property type="project" value="InterPro"/>
</dbReference>
<feature type="domain" description="Pyruvate kinase barrel" evidence="12">
    <location>
        <begin position="84"/>
        <end position="242"/>
    </location>
</feature>
<dbReference type="GO" id="GO:0004743">
    <property type="term" value="F:pyruvate kinase activity"/>
    <property type="evidence" value="ECO:0007669"/>
    <property type="project" value="UniProtKB-EC"/>
</dbReference>
<keyword evidence="7" id="KW-0418">Kinase</keyword>
<dbReference type="InterPro" id="IPR040442">
    <property type="entry name" value="Pyrv_kinase-like_dom_sf"/>
</dbReference>
<sequence>MNSRAQIVATIGPVSGSVAMLGEMLEAGVDVARINFSHGTHESNGGYIDAIREAAQALGRHIPVIQDLAGPRMASGTGHAFDAKAECVTEKDLKDIAFGIEKGVDYIAQSYVGSPEDIACLKGEVARLGAKTPIIAKIERREAVDAVDTILEIADALMVARGDLGLSVPVEDVPFIERDIIKKAKDAGKPVITATQMLYTMIDNPQPTRAEVTDVAFAILLGSDAVMLSEETARGQYPLQAVLMMERIVSRAEASAVHTTNSL</sequence>
<proteinExistence type="inferred from homology"/>
<keyword evidence="4" id="KW-0808">Transferase</keyword>
<keyword evidence="8" id="KW-0067">ATP-binding</keyword>
<keyword evidence="10" id="KW-0324">Glycolysis</keyword>
<evidence type="ECO:0000256" key="6">
    <source>
        <dbReference type="ARBA" id="ARBA00022741"/>
    </source>
</evidence>
<evidence type="ECO:0000256" key="2">
    <source>
        <dbReference type="ARBA" id="ARBA00008663"/>
    </source>
</evidence>
<dbReference type="InterPro" id="IPR015813">
    <property type="entry name" value="Pyrv/PenolPyrv_kinase-like_dom"/>
</dbReference>
<dbReference type="UniPathway" id="UPA00109">
    <property type="reaction ID" value="UER00188"/>
</dbReference>
<dbReference type="InterPro" id="IPR001697">
    <property type="entry name" value="Pyr_Knase"/>
</dbReference>
<feature type="domain" description="Pyruvate kinase barrel" evidence="12">
    <location>
        <begin position="4"/>
        <end position="77"/>
    </location>
</feature>
<dbReference type="GO" id="GO:0016301">
    <property type="term" value="F:kinase activity"/>
    <property type="evidence" value="ECO:0007669"/>
    <property type="project" value="UniProtKB-KW"/>
</dbReference>
<comment type="pathway">
    <text evidence="1">Carbohydrate degradation; glycolysis; pyruvate from D-glyceraldehyde 3-phosphate: step 5/5.</text>
</comment>
<dbReference type="GO" id="GO:0030955">
    <property type="term" value="F:potassium ion binding"/>
    <property type="evidence" value="ECO:0007669"/>
    <property type="project" value="InterPro"/>
</dbReference>
<name>A0A1F6ETX5_9BACT</name>
<keyword evidence="9" id="KW-0460">Magnesium</keyword>
<reference evidence="13 14" key="1">
    <citation type="journal article" date="2016" name="Nat. Commun.">
        <title>Thousands of microbial genomes shed light on interconnected biogeochemical processes in an aquifer system.</title>
        <authorList>
            <person name="Anantharaman K."/>
            <person name="Brown C.T."/>
            <person name="Hug L.A."/>
            <person name="Sharon I."/>
            <person name="Castelle C.J."/>
            <person name="Probst A.J."/>
            <person name="Thomas B.C."/>
            <person name="Singh A."/>
            <person name="Wilkins M.J."/>
            <person name="Karaoz U."/>
            <person name="Brodie E.L."/>
            <person name="Williams K.H."/>
            <person name="Hubbard S.S."/>
            <person name="Banfield J.F."/>
        </authorList>
    </citation>
    <scope>NUCLEOTIDE SEQUENCE [LARGE SCALE GENOMIC DNA]</scope>
</reference>
<dbReference type="GO" id="GO:0005524">
    <property type="term" value="F:ATP binding"/>
    <property type="evidence" value="ECO:0007669"/>
    <property type="project" value="UniProtKB-KW"/>
</dbReference>
<dbReference type="STRING" id="1798515.A3B35_01685"/>
<evidence type="ECO:0000256" key="10">
    <source>
        <dbReference type="ARBA" id="ARBA00023152"/>
    </source>
</evidence>
<gene>
    <name evidence="13" type="ORF">A3B35_01685</name>
</gene>
<dbReference type="Pfam" id="PF00224">
    <property type="entry name" value="PK"/>
    <property type="match status" value="2"/>
</dbReference>
<evidence type="ECO:0000256" key="4">
    <source>
        <dbReference type="ARBA" id="ARBA00022679"/>
    </source>
</evidence>
<evidence type="ECO:0000256" key="5">
    <source>
        <dbReference type="ARBA" id="ARBA00022723"/>
    </source>
</evidence>